<evidence type="ECO:0000256" key="4">
    <source>
        <dbReference type="ARBA" id="ARBA00023136"/>
    </source>
</evidence>
<name>A0ABN6ZDB3_9FIRM</name>
<dbReference type="Proteomes" id="UP001432099">
    <property type="component" value="Chromosome"/>
</dbReference>
<reference evidence="6" key="1">
    <citation type="journal article" date="2024" name="Int. J. Syst. Evol. Microbiol.">
        <title>Turicibacter faecis sp. nov., isolated from faeces of heart failure mouse model.</title>
        <authorList>
            <person name="Imamura Y."/>
            <person name="Motooka D."/>
            <person name="Nakajima Y."/>
            <person name="Ito S."/>
            <person name="Kitakaze M."/>
            <person name="Iida T."/>
            <person name="Nakamura S."/>
        </authorList>
    </citation>
    <scope>NUCLEOTIDE SEQUENCE</scope>
    <source>
        <strain evidence="6">TC023</strain>
    </source>
</reference>
<dbReference type="EMBL" id="AP028127">
    <property type="protein sequence ID" value="BEH91784.1"/>
    <property type="molecule type" value="Genomic_DNA"/>
</dbReference>
<feature type="transmembrane region" description="Helical" evidence="5">
    <location>
        <begin position="150"/>
        <end position="168"/>
    </location>
</feature>
<sequence>MLNSIVIGRYFPGYSLWHRLDARSKILATSFFVLSCFFTDNWLFMILLCGLELLVMRLTKIPINYFIKSLKPIIFFIVLTFFLQVFFNHQGNVIFSLGPLKIYDKGLNLGLYMSIRLIIVVIISTLLTLTTRPSDLTLALESLFKPLGRIGIPVAEIALMISIALRFIPTLFEETQKILKAQASRGVDISEGNFKDKVIQLISLLVPLFILSFKRADELANAMEVRGYVPGRPRTSINQLRWRIPDTILILISIGLFLGAIIF</sequence>
<feature type="transmembrane region" description="Helical" evidence="5">
    <location>
        <begin position="109"/>
        <end position="129"/>
    </location>
</feature>
<evidence type="ECO:0000256" key="1">
    <source>
        <dbReference type="ARBA" id="ARBA00004141"/>
    </source>
</evidence>
<comment type="subcellular location">
    <subcellularLocation>
        <location evidence="1">Membrane</location>
        <topology evidence="1">Multi-pass membrane protein</topology>
    </subcellularLocation>
</comment>
<keyword evidence="4 5" id="KW-0472">Membrane</keyword>
<evidence type="ECO:0000256" key="2">
    <source>
        <dbReference type="ARBA" id="ARBA00022692"/>
    </source>
</evidence>
<evidence type="ECO:0000256" key="5">
    <source>
        <dbReference type="SAM" id="Phobius"/>
    </source>
</evidence>
<organism evidence="6 7">
    <name type="scientific">Turicibacter faecis</name>
    <dbReference type="NCBI Taxonomy" id="2963365"/>
    <lineage>
        <taxon>Bacteria</taxon>
        <taxon>Bacillati</taxon>
        <taxon>Bacillota</taxon>
        <taxon>Erysipelotrichia</taxon>
        <taxon>Erysipelotrichales</taxon>
        <taxon>Turicibacteraceae</taxon>
        <taxon>Turicibacter</taxon>
    </lineage>
</organism>
<dbReference type="CDD" id="cd16914">
    <property type="entry name" value="EcfT"/>
    <property type="match status" value="1"/>
</dbReference>
<dbReference type="InterPro" id="IPR003339">
    <property type="entry name" value="ABC/ECF_trnsptr_transmembrane"/>
</dbReference>
<dbReference type="PANTHER" id="PTHR33514:SF13">
    <property type="entry name" value="PROTEIN ABCI12, CHLOROPLASTIC"/>
    <property type="match status" value="1"/>
</dbReference>
<feature type="transmembrane region" description="Helical" evidence="5">
    <location>
        <begin position="242"/>
        <end position="262"/>
    </location>
</feature>
<dbReference type="PANTHER" id="PTHR33514">
    <property type="entry name" value="PROTEIN ABCI12, CHLOROPLASTIC"/>
    <property type="match status" value="1"/>
</dbReference>
<dbReference type="GO" id="GO:0016787">
    <property type="term" value="F:hydrolase activity"/>
    <property type="evidence" value="ECO:0007669"/>
    <property type="project" value="UniProtKB-KW"/>
</dbReference>
<dbReference type="Pfam" id="PF02361">
    <property type="entry name" value="CbiQ"/>
    <property type="match status" value="1"/>
</dbReference>
<gene>
    <name evidence="6" type="primary">ecfT_1</name>
    <name evidence="6" type="ORF">T23_18860</name>
</gene>
<keyword evidence="6" id="KW-0378">Hydrolase</keyword>
<feature type="transmembrane region" description="Helical" evidence="5">
    <location>
        <begin position="72"/>
        <end position="89"/>
    </location>
</feature>
<feature type="transmembrane region" description="Helical" evidence="5">
    <location>
        <begin position="26"/>
        <end position="51"/>
    </location>
</feature>
<proteinExistence type="predicted"/>
<evidence type="ECO:0000313" key="6">
    <source>
        <dbReference type="EMBL" id="BEH91784.1"/>
    </source>
</evidence>
<evidence type="ECO:0000313" key="7">
    <source>
        <dbReference type="Proteomes" id="UP001432099"/>
    </source>
</evidence>
<keyword evidence="2 5" id="KW-0812">Transmembrane</keyword>
<accession>A0ABN6ZDB3</accession>
<keyword evidence="3 5" id="KW-1133">Transmembrane helix</keyword>
<evidence type="ECO:0000256" key="3">
    <source>
        <dbReference type="ARBA" id="ARBA00022989"/>
    </source>
</evidence>
<protein>
    <submittedName>
        <fullName evidence="6">Energy-coupling factor transporter transmembrane protein EcfT</fullName>
    </submittedName>
</protein>
<keyword evidence="7" id="KW-1185">Reference proteome</keyword>